<dbReference type="EMBL" id="JALJOT010000017">
    <property type="protein sequence ID" value="KAK9901679.1"/>
    <property type="molecule type" value="Genomic_DNA"/>
</dbReference>
<dbReference type="InterPro" id="IPR002347">
    <property type="entry name" value="SDR_fam"/>
</dbReference>
<dbReference type="SUPFAM" id="SSF51735">
    <property type="entry name" value="NAD(P)-binding Rossmann-fold domains"/>
    <property type="match status" value="1"/>
</dbReference>
<keyword evidence="2" id="KW-0560">Oxidoreductase</keyword>
<proteinExistence type="inferred from homology"/>
<name>A0ABR2YBW7_9CHLO</name>
<comment type="similarity">
    <text evidence="1">Belongs to the short-chain dehydrogenases/reductases (SDR) family.</text>
</comment>
<dbReference type="Pfam" id="PF13561">
    <property type="entry name" value="adh_short_C2"/>
    <property type="match status" value="1"/>
</dbReference>
<sequence>MQIHSQALRFAVAKSLARDGYKGFVLGYNSDAKAAAHAQQELQDAYSAEVFCVKGDVAQREVLQEMFGLVKDHFDNRCTAFVHNAGLLAGFSSMSEYERAPTLERTSNQKLLNPLDAELSSVENNFEYYWRVYTLCFQLGLKQAMKCEGLRHVVGISAPGCNLSQSPRLWFDDRGQGKAGMEYLVRVAAKAYTKQGINFNAIIPGNVLAGGTILAYKSGEELKNYYDKRLETTTGRWVGAEEIGDVGCALHETHRRLSREREPGSRLDDDYPNLYWARQCVRYFVICLDQYSILGNC</sequence>
<dbReference type="PANTHER" id="PTHR43008">
    <property type="entry name" value="BENZIL REDUCTASE"/>
    <property type="match status" value="1"/>
</dbReference>
<evidence type="ECO:0000256" key="2">
    <source>
        <dbReference type="ARBA" id="ARBA00023002"/>
    </source>
</evidence>
<evidence type="ECO:0000313" key="3">
    <source>
        <dbReference type="EMBL" id="KAK9901679.1"/>
    </source>
</evidence>
<organism evidence="3 4">
    <name type="scientific">Coccomyxa subellipsoidea</name>
    <dbReference type="NCBI Taxonomy" id="248742"/>
    <lineage>
        <taxon>Eukaryota</taxon>
        <taxon>Viridiplantae</taxon>
        <taxon>Chlorophyta</taxon>
        <taxon>core chlorophytes</taxon>
        <taxon>Trebouxiophyceae</taxon>
        <taxon>Trebouxiophyceae incertae sedis</taxon>
        <taxon>Coccomyxaceae</taxon>
        <taxon>Coccomyxa</taxon>
    </lineage>
</organism>
<comment type="caution">
    <text evidence="3">The sequence shown here is derived from an EMBL/GenBank/DDBJ whole genome shotgun (WGS) entry which is preliminary data.</text>
</comment>
<accession>A0ABR2YBW7</accession>
<reference evidence="3 4" key="1">
    <citation type="journal article" date="2024" name="Nat. Commun.">
        <title>Phylogenomics reveals the evolutionary origins of lichenization in chlorophyte algae.</title>
        <authorList>
            <person name="Puginier C."/>
            <person name="Libourel C."/>
            <person name="Otte J."/>
            <person name="Skaloud P."/>
            <person name="Haon M."/>
            <person name="Grisel S."/>
            <person name="Petersen M."/>
            <person name="Berrin J.G."/>
            <person name="Delaux P.M."/>
            <person name="Dal Grande F."/>
            <person name="Keller J."/>
        </authorList>
    </citation>
    <scope>NUCLEOTIDE SEQUENCE [LARGE SCALE GENOMIC DNA]</scope>
    <source>
        <strain evidence="3 4">SAG 216-7</strain>
    </source>
</reference>
<dbReference type="InterPro" id="IPR036291">
    <property type="entry name" value="NAD(P)-bd_dom_sf"/>
</dbReference>
<keyword evidence="4" id="KW-1185">Reference proteome</keyword>
<evidence type="ECO:0000256" key="1">
    <source>
        <dbReference type="ARBA" id="ARBA00006484"/>
    </source>
</evidence>
<evidence type="ECO:0008006" key="5">
    <source>
        <dbReference type="Google" id="ProtNLM"/>
    </source>
</evidence>
<dbReference type="Gene3D" id="3.40.50.720">
    <property type="entry name" value="NAD(P)-binding Rossmann-like Domain"/>
    <property type="match status" value="1"/>
</dbReference>
<gene>
    <name evidence="3" type="ORF">WJX75_008058</name>
</gene>
<evidence type="ECO:0000313" key="4">
    <source>
        <dbReference type="Proteomes" id="UP001491310"/>
    </source>
</evidence>
<dbReference type="Proteomes" id="UP001491310">
    <property type="component" value="Unassembled WGS sequence"/>
</dbReference>
<protein>
    <recommendedName>
        <fullName evidence="5">NAD(P)-binding protein</fullName>
    </recommendedName>
</protein>
<dbReference type="PANTHER" id="PTHR43008:SF4">
    <property type="entry name" value="CHAIN DEHYDROGENASE, PUTATIVE (AFU_ORTHOLOGUE AFUA_4G08710)-RELATED"/>
    <property type="match status" value="1"/>
</dbReference>